<evidence type="ECO:0000313" key="4">
    <source>
        <dbReference type="Proteomes" id="UP000566813"/>
    </source>
</evidence>
<dbReference type="InterPro" id="IPR019405">
    <property type="entry name" value="Lactonase_7-beta_prop"/>
</dbReference>
<dbReference type="AlphaFoldDB" id="A0A7X1FS00"/>
<organism evidence="3 4">
    <name type="scientific">Novosphingobium flavum</name>
    <dbReference type="NCBI Taxonomy" id="1778672"/>
    <lineage>
        <taxon>Bacteria</taxon>
        <taxon>Pseudomonadati</taxon>
        <taxon>Pseudomonadota</taxon>
        <taxon>Alphaproteobacteria</taxon>
        <taxon>Sphingomonadales</taxon>
        <taxon>Sphingomonadaceae</taxon>
        <taxon>Novosphingobium</taxon>
    </lineage>
</organism>
<keyword evidence="2" id="KW-0313">Glucose metabolism</keyword>
<comment type="similarity">
    <text evidence="1">Belongs to the cycloisomerase 2 family.</text>
</comment>
<evidence type="ECO:0000256" key="1">
    <source>
        <dbReference type="ARBA" id="ARBA00005564"/>
    </source>
</evidence>
<dbReference type="InterPro" id="IPR050282">
    <property type="entry name" value="Cycloisomerase_2"/>
</dbReference>
<dbReference type="GO" id="GO:0017057">
    <property type="term" value="F:6-phosphogluconolactonase activity"/>
    <property type="evidence" value="ECO:0007669"/>
    <property type="project" value="TreeGrafter"/>
</dbReference>
<dbReference type="PANTHER" id="PTHR30344">
    <property type="entry name" value="6-PHOSPHOGLUCONOLACTONASE-RELATED"/>
    <property type="match status" value="1"/>
</dbReference>
<dbReference type="RefSeq" id="WP_185664155.1">
    <property type="nucleotide sequence ID" value="NZ_JACLAW010000007.1"/>
</dbReference>
<keyword evidence="4" id="KW-1185">Reference proteome</keyword>
<accession>A0A7X1FS00</accession>
<comment type="caution">
    <text evidence="3">The sequence shown here is derived from an EMBL/GenBank/DDBJ whole genome shotgun (WGS) entry which is preliminary data.</text>
</comment>
<dbReference type="Pfam" id="PF10282">
    <property type="entry name" value="Lactonase"/>
    <property type="match status" value="1"/>
</dbReference>
<evidence type="ECO:0000256" key="2">
    <source>
        <dbReference type="ARBA" id="ARBA00022526"/>
    </source>
</evidence>
<dbReference type="GO" id="GO:0006006">
    <property type="term" value="P:glucose metabolic process"/>
    <property type="evidence" value="ECO:0007669"/>
    <property type="project" value="UniProtKB-KW"/>
</dbReference>
<dbReference type="EMBL" id="JACLAW010000007">
    <property type="protein sequence ID" value="MBC2665875.1"/>
    <property type="molecule type" value="Genomic_DNA"/>
</dbReference>
<dbReference type="PANTHER" id="PTHR30344:SF1">
    <property type="entry name" value="6-PHOSPHOGLUCONOLACTONASE"/>
    <property type="match status" value="1"/>
</dbReference>
<dbReference type="Gene3D" id="2.130.10.10">
    <property type="entry name" value="YVTN repeat-like/Quinoprotein amine dehydrogenase"/>
    <property type="match status" value="1"/>
</dbReference>
<protein>
    <submittedName>
        <fullName evidence="3">Lactonase family protein</fullName>
    </submittedName>
</protein>
<gene>
    <name evidence="3" type="ORF">H7F51_10090</name>
</gene>
<dbReference type="SUPFAM" id="SSF75011">
    <property type="entry name" value="3-carboxy-cis,cis-mucoante lactonizing enzyme"/>
    <property type="match status" value="1"/>
</dbReference>
<sequence length="379" mass="39469">MSATARFSTAEMLYVGTHRKAHHADPETIAHGIYRFARTGQGLEPRGCTPTAQPGWICESRDGRTLYAVNEVRELDGHPGGAVSAFARGEDGDLTLLNSAALPPMPCHCEVDESGALLLVATFGGGSVHLFELAPDGSIGAERDCHVHAGSSAHPKRQTSPHAHAVAIAPGGRFVLVPDLGTDRLEVYRLDTAAARLVPEPALSLQLPPLSGPRHVAFGKGTAYLINEMAARIDAFAWDGETGLLTPLGSTALLPDDFAGLRSGGAIALHPTLPFLYATTRSHGSSGLPSEPGLDQLCWCRIDPVSGALTLAGCVPSGGGIPRAFAFDPENGDLVVGHQCSGTLVRFRIDPATGTPGQLGDGLATPVPVCLHFSAAKIV</sequence>
<evidence type="ECO:0000313" key="3">
    <source>
        <dbReference type="EMBL" id="MBC2665875.1"/>
    </source>
</evidence>
<reference evidence="3 4" key="1">
    <citation type="submission" date="2020-08" db="EMBL/GenBank/DDBJ databases">
        <title>The genome sequence of type strain Novosphingobium flavum NBRC 111647.</title>
        <authorList>
            <person name="Liu Y."/>
        </authorList>
    </citation>
    <scope>NUCLEOTIDE SEQUENCE [LARGE SCALE GENOMIC DNA]</scope>
    <source>
        <strain evidence="3 4">NBRC 111647</strain>
    </source>
</reference>
<name>A0A7X1FS00_9SPHN</name>
<proteinExistence type="inferred from homology"/>
<dbReference type="Proteomes" id="UP000566813">
    <property type="component" value="Unassembled WGS sequence"/>
</dbReference>
<keyword evidence="2" id="KW-0119">Carbohydrate metabolism</keyword>
<dbReference type="InterPro" id="IPR015943">
    <property type="entry name" value="WD40/YVTN_repeat-like_dom_sf"/>
</dbReference>